<sequence length="627" mass="70061">MKLKTNIPDIFNGATFDEIKRDLINWLRNQDEFKDYDFQGSRLNVLTDLLAYTTLYIQQFSNAALFESFIRTAVLRSSVVQHAQDMGYMPDSKTGSSTTLLLKATNPLNPTSIRIPRGTKFVGTVERTDNFPFVTLDDVVIIRGQNNTYESLVNVYQGRIVRTETTFDGTSQILLRDPNIDRSQVRVWVDGSPWADWTNNSIVDITGSSNIFYMRETIDGTTEIFFGEGETSVQIAGGALEANYIGGLKPNIGARVVVEYLSTQGEAANGSKDFAYTDTLQNIIITDLVENPTDDRDYVGTQGGGNVEDIERIRELAPVMRETQRRCVTASDYETFVSSKFGSVVQAVQCFTDKEKRGYAFIAIKPKQGLRLTTVQKEDIENYLAQYNMATITPAVIDPNYMYVKSKIKVTYNLSELYNSEEWLRGQIIGSIDRYYIDEVEVFNKNFSSSKMLTRVDATDDSIIGSSADISLVREVDNFFKTPMAGISFQNGMKKGSINSSPINFTKDSSSYEVSYVSTTQSGKVLIGPFKTGDIALAEYSGTDFNKVTIEGRDKYYDVGSVDYVLNTISFDLGVLPVPSTAFTGAYIEIEALPTEDTIFARDGSLIVFENDLRPQYTEIILEAIAQ</sequence>
<feature type="domain" description="Baseplate structural protein gp6 C-terminal" evidence="3">
    <location>
        <begin position="329"/>
        <end position="397"/>
    </location>
</feature>
<keyword evidence="1" id="KW-1188">Viral release from host cell</keyword>
<feature type="domain" description="Baseplate wedge protein gp6-like N-terminal helical" evidence="2">
    <location>
        <begin position="15"/>
        <end position="88"/>
    </location>
</feature>
<dbReference type="InterPro" id="IPR049029">
    <property type="entry name" value="Gp6_II_1st"/>
</dbReference>
<dbReference type="InterPro" id="IPR034698">
    <property type="entry name" value="GP6_T4"/>
</dbReference>
<name>A0A219YA90_9CAUD</name>
<comment type="function">
    <text evidence="1">Baseplate protein that is located next to the tail tube (inner baseplate). Involved in the tail assembly. Involved in sheath contraction.</text>
</comment>
<feature type="domain" description="Baseplate wedge protein gp6 C-terminal" evidence="6">
    <location>
        <begin position="400"/>
        <end position="475"/>
    </location>
</feature>
<dbReference type="GO" id="GO:0098025">
    <property type="term" value="C:virus tail, baseplate"/>
    <property type="evidence" value="ECO:0007669"/>
    <property type="project" value="UniProtKB-UniRule"/>
</dbReference>
<accession>A0A219YA90</accession>
<dbReference type="Pfam" id="PF21871">
    <property type="entry name" value="Gp6_C-III"/>
    <property type="match status" value="1"/>
</dbReference>
<comment type="similarity">
    <text evidence="1">Belongs to the T4likevirus baseplate wedge protein gp6 family.</text>
</comment>
<comment type="subcellular location">
    <subcellularLocation>
        <location evidence="1">Virion</location>
    </subcellularLocation>
    <text evidence="1">12 copies of gp6 form a continuous ring that makes up most of the inner baseplate.</text>
</comment>
<dbReference type="GO" id="GO:0098003">
    <property type="term" value="P:viral tail assembly"/>
    <property type="evidence" value="ECO:0007669"/>
    <property type="project" value="UniProtKB-KW"/>
</dbReference>
<reference evidence="7 8" key="1">
    <citation type="journal article" date="2017" name="Sci. Rep.">
        <title>Characterization and diversity of phages infecting Aeromonas salmonicida subsp. salmonicida.</title>
        <authorList>
            <person name="Vincent A.T."/>
            <person name="Paquet V.E."/>
            <person name="Bernatchez A."/>
            <person name="Tremblay D.M."/>
            <person name="Moineau S."/>
            <person name="Charette S.J."/>
        </authorList>
    </citation>
    <scope>NUCLEOTIDE SEQUENCE [LARGE SCALE GENOMIC DNA]</scope>
</reference>
<dbReference type="Pfam" id="PF21472">
    <property type="entry name" value="gp6_C-domII"/>
    <property type="match status" value="1"/>
</dbReference>
<keyword evidence="1" id="KW-1245">Viral tail assembly</keyword>
<comment type="subunit">
    <text evidence="1">Homodimer; each gp6 molecule in the ring interacts with its two neighbors, forming an N-terminal dimer with one and a C-terminal dimer with the other.</text>
</comment>
<dbReference type="Proteomes" id="UP000222894">
    <property type="component" value="Genome"/>
</dbReference>
<dbReference type="EMBL" id="KY290948">
    <property type="protein sequence ID" value="APU00613.1"/>
    <property type="molecule type" value="Genomic_DNA"/>
</dbReference>
<dbReference type="HAMAP" id="MF_04102">
    <property type="entry name" value="BP06_T4"/>
    <property type="match status" value="1"/>
</dbReference>
<feature type="domain" description="Baseplate wedge protein gp6" evidence="5">
    <location>
        <begin position="97"/>
        <end position="158"/>
    </location>
</feature>
<evidence type="ECO:0000259" key="4">
    <source>
        <dbReference type="Pfam" id="PF21472"/>
    </source>
</evidence>
<organism evidence="7 8">
    <name type="scientific">Aeromonas phage 44RR2.8t.2</name>
    <dbReference type="NCBI Taxonomy" id="1932900"/>
    <lineage>
        <taxon>Viruses</taxon>
        <taxon>Duplodnaviria</taxon>
        <taxon>Heunggongvirae</taxon>
        <taxon>Uroviricota</taxon>
        <taxon>Caudoviricetes</taxon>
        <taxon>Pantevenvirales</taxon>
        <taxon>Straboviridae</taxon>
        <taxon>Biquartavirus</taxon>
        <taxon>Biquartavirus 44RR2</taxon>
    </lineage>
</organism>
<dbReference type="InterPro" id="IPR049028">
    <property type="entry name" value="gp6_C-II"/>
</dbReference>
<feature type="domain" description="Baseplate structural protein gp6 C-terminal" evidence="4">
    <location>
        <begin position="482"/>
        <end position="583"/>
    </location>
</feature>
<proteinExistence type="evidence at transcript level"/>
<dbReference type="Pfam" id="PF21379">
    <property type="entry name" value="Gp6-like_1st"/>
    <property type="match status" value="1"/>
</dbReference>
<evidence type="ECO:0000313" key="8">
    <source>
        <dbReference type="Proteomes" id="UP000222894"/>
    </source>
</evidence>
<protein>
    <recommendedName>
        <fullName evidence="1">Baseplate wedge protein gp6</fullName>
    </recommendedName>
</protein>
<dbReference type="InterPro" id="IPR049027">
    <property type="entry name" value="Gp6_C-I"/>
</dbReference>
<evidence type="ECO:0000256" key="1">
    <source>
        <dbReference type="HAMAP-Rule" id="MF_04102"/>
    </source>
</evidence>
<evidence type="ECO:0000259" key="2">
    <source>
        <dbReference type="Pfam" id="PF21379"/>
    </source>
</evidence>
<dbReference type="InterPro" id="IPR049026">
    <property type="entry name" value="Gp6-like_N"/>
</dbReference>
<evidence type="ECO:0000259" key="6">
    <source>
        <dbReference type="Pfam" id="PF21871"/>
    </source>
</evidence>
<comment type="induction">
    <text evidence="1">Expressed in the late phase of the viral replicative cycle.</text>
</comment>
<dbReference type="Pfam" id="PF21387">
    <property type="entry name" value="Gp6_C-I"/>
    <property type="match status" value="1"/>
</dbReference>
<dbReference type="Pfam" id="PF21515">
    <property type="entry name" value="Gp6_2nd"/>
    <property type="match status" value="1"/>
</dbReference>
<dbReference type="Gene3D" id="3.30.300.200">
    <property type="match status" value="1"/>
</dbReference>
<keyword evidence="1" id="KW-1227">Viral tail protein</keyword>
<keyword evidence="1" id="KW-0946">Virion</keyword>
<evidence type="ECO:0000313" key="7">
    <source>
        <dbReference type="EMBL" id="APU00613.1"/>
    </source>
</evidence>
<evidence type="ECO:0000259" key="3">
    <source>
        <dbReference type="Pfam" id="PF21387"/>
    </source>
</evidence>
<keyword evidence="1" id="KW-1226">Viral baseplate protein</keyword>
<dbReference type="InterPro" id="IPR054065">
    <property type="entry name" value="Gp6_C-III"/>
</dbReference>
<evidence type="ECO:0000259" key="5">
    <source>
        <dbReference type="Pfam" id="PF21515"/>
    </source>
</evidence>